<protein>
    <submittedName>
        <fullName evidence="1">Uncharacterized protein</fullName>
    </submittedName>
</protein>
<comment type="caution">
    <text evidence="1">The sequence shown here is derived from an EMBL/GenBank/DDBJ whole genome shotgun (WGS) entry which is preliminary data.</text>
</comment>
<dbReference type="STRING" id="1121326.CLMAG_44420"/>
<dbReference type="Proteomes" id="UP000076603">
    <property type="component" value="Unassembled WGS sequence"/>
</dbReference>
<dbReference type="EMBL" id="LWAE01000006">
    <property type="protein sequence ID" value="KZL89958.1"/>
    <property type="molecule type" value="Genomic_DNA"/>
</dbReference>
<gene>
    <name evidence="1" type="ORF">CLMAG_44420</name>
</gene>
<evidence type="ECO:0000313" key="1">
    <source>
        <dbReference type="EMBL" id="KZL89958.1"/>
    </source>
</evidence>
<name>A0A161WSZ1_9CLOT</name>
<evidence type="ECO:0000313" key="2">
    <source>
        <dbReference type="Proteomes" id="UP000076603"/>
    </source>
</evidence>
<dbReference type="RefSeq" id="WP_066627141.1">
    <property type="nucleotide sequence ID" value="NZ_FQXL01000055.1"/>
</dbReference>
<reference evidence="1 2" key="1">
    <citation type="submission" date="2016-04" db="EMBL/GenBank/DDBJ databases">
        <title>Genome sequence of Clostridium magnum DSM 2767.</title>
        <authorList>
            <person name="Poehlein A."/>
            <person name="Uhlig R."/>
            <person name="Fischer R."/>
            <person name="Bahl H."/>
            <person name="Daniel R."/>
        </authorList>
    </citation>
    <scope>NUCLEOTIDE SEQUENCE [LARGE SCALE GENOMIC DNA]</scope>
    <source>
        <strain evidence="1 2">DSM 2767</strain>
    </source>
</reference>
<sequence>MTINFSPELINILPVYLKTRWKSLAKQVSFKFTIVYLYNSITGKALASSQLNDELNRIWSDLGLDNDDLENLYTLLAVIETGSVKYKKYKTNGGNK</sequence>
<proteinExistence type="predicted"/>
<dbReference type="AlphaFoldDB" id="A0A161WSZ1"/>
<organism evidence="1 2">
    <name type="scientific">Clostridium magnum DSM 2767</name>
    <dbReference type="NCBI Taxonomy" id="1121326"/>
    <lineage>
        <taxon>Bacteria</taxon>
        <taxon>Bacillati</taxon>
        <taxon>Bacillota</taxon>
        <taxon>Clostridia</taxon>
        <taxon>Eubacteriales</taxon>
        <taxon>Clostridiaceae</taxon>
        <taxon>Clostridium</taxon>
    </lineage>
</organism>
<dbReference type="PATRIC" id="fig|1121326.3.peg.4504"/>
<accession>A0A161WSZ1</accession>
<keyword evidence="2" id="KW-1185">Reference proteome</keyword>